<sequence>MELPSLTTVSGMFTYYIAFIVLLALAFALYIVAGYLGLVPDPTRIAPWPP</sequence>
<keyword evidence="1" id="KW-0812">Transmembrane</keyword>
<protein>
    <submittedName>
        <fullName evidence="2">Uncharacterized protein</fullName>
    </submittedName>
</protein>
<dbReference type="RefSeq" id="WP_276305790.1">
    <property type="nucleotide sequence ID" value="NZ_CP119993.1"/>
</dbReference>
<keyword evidence="1" id="KW-0472">Membrane</keyword>
<dbReference type="EMBL" id="JBHTBF010000003">
    <property type="protein sequence ID" value="MFC7318419.1"/>
    <property type="molecule type" value="Genomic_DNA"/>
</dbReference>
<feature type="transmembrane region" description="Helical" evidence="1">
    <location>
        <begin position="12"/>
        <end position="38"/>
    </location>
</feature>
<gene>
    <name evidence="2" type="ORF">ACFQPE_16695</name>
</gene>
<accession>A0ABD6ACX0</accession>
<evidence type="ECO:0000313" key="2">
    <source>
        <dbReference type="EMBL" id="MFC7318419.1"/>
    </source>
</evidence>
<keyword evidence="3" id="KW-1185">Reference proteome</keyword>
<reference evidence="2 3" key="1">
    <citation type="journal article" date="2019" name="Int. J. Syst. Evol. Microbiol.">
        <title>The Global Catalogue of Microorganisms (GCM) 10K type strain sequencing project: providing services to taxonomists for standard genome sequencing and annotation.</title>
        <authorList>
            <consortium name="The Broad Institute Genomics Platform"/>
            <consortium name="The Broad Institute Genome Sequencing Center for Infectious Disease"/>
            <person name="Wu L."/>
            <person name="Ma J."/>
        </authorList>
    </citation>
    <scope>NUCLEOTIDE SEQUENCE [LARGE SCALE GENOMIC DNA]</scope>
    <source>
        <strain evidence="2 3">PSR21</strain>
    </source>
</reference>
<name>A0ABD6ACX0_9EURY</name>
<proteinExistence type="predicted"/>
<dbReference type="AlphaFoldDB" id="A0ABD6ACX0"/>
<dbReference type="GeneID" id="79317401"/>
<organism evidence="2 3">
    <name type="scientific">Halomarina halobia</name>
    <dbReference type="NCBI Taxonomy" id="3033386"/>
    <lineage>
        <taxon>Archaea</taxon>
        <taxon>Methanobacteriati</taxon>
        <taxon>Methanobacteriota</taxon>
        <taxon>Stenosarchaea group</taxon>
        <taxon>Halobacteria</taxon>
        <taxon>Halobacteriales</taxon>
        <taxon>Natronomonadaceae</taxon>
        <taxon>Halomarina</taxon>
    </lineage>
</organism>
<evidence type="ECO:0000256" key="1">
    <source>
        <dbReference type="SAM" id="Phobius"/>
    </source>
</evidence>
<dbReference type="Proteomes" id="UP001596547">
    <property type="component" value="Unassembled WGS sequence"/>
</dbReference>
<keyword evidence="1" id="KW-1133">Transmembrane helix</keyword>
<evidence type="ECO:0000313" key="3">
    <source>
        <dbReference type="Proteomes" id="UP001596547"/>
    </source>
</evidence>
<comment type="caution">
    <text evidence="2">The sequence shown here is derived from an EMBL/GenBank/DDBJ whole genome shotgun (WGS) entry which is preliminary data.</text>
</comment>